<dbReference type="Pfam" id="PF03095">
    <property type="entry name" value="PTPA"/>
    <property type="match status" value="1"/>
</dbReference>
<evidence type="ECO:0000313" key="10">
    <source>
        <dbReference type="Proteomes" id="UP000054270"/>
    </source>
</evidence>
<dbReference type="OrthoDB" id="16120at2759"/>
<evidence type="ECO:0000256" key="3">
    <source>
        <dbReference type="ARBA" id="ARBA00011019"/>
    </source>
</evidence>
<evidence type="ECO:0000256" key="8">
    <source>
        <dbReference type="SAM" id="MobiDB-lite"/>
    </source>
</evidence>
<evidence type="ECO:0000256" key="7">
    <source>
        <dbReference type="RuleBase" id="RU361210"/>
    </source>
</evidence>
<sequence>MSENMPSLRQIPLTEVTHLPLPTLKIQTDDDVGYWKTTRSFNDYRIFLRRLNESVVGCFLPWEPSRRSQPMDKILALLEELDKWIEDIPPLQTPQRFGNLAFRTWGQRLEESADNILENLLGPEFSGIIPHIKPYLLSAFGSFGRMDYGTGHETSFALFLLCLTLVRFLEPALDNERDLVLGVFLRYIRLCWKLQDVYRLEPAGSHGVWGLDDYTFLPYIFGSGQLRDQTDIPVSSILSPPLPPTNFYFLAIMRIHDVKFGPFHEHSSQLHSIAAGVPNWGKVNSGLFKMFEAEVLGKRVVVQHIPLGGLLEWESNDNLDPSTASSGAFAPGPCASDAASNGPSC</sequence>
<evidence type="ECO:0000256" key="2">
    <source>
        <dbReference type="ARBA" id="ARBA00004496"/>
    </source>
</evidence>
<dbReference type="Proteomes" id="UP000054270">
    <property type="component" value="Unassembled WGS sequence"/>
</dbReference>
<organism evidence="9 10">
    <name type="scientific">Hypholoma sublateritium (strain FD-334 SS-4)</name>
    <dbReference type="NCBI Taxonomy" id="945553"/>
    <lineage>
        <taxon>Eukaryota</taxon>
        <taxon>Fungi</taxon>
        <taxon>Dikarya</taxon>
        <taxon>Basidiomycota</taxon>
        <taxon>Agaricomycotina</taxon>
        <taxon>Agaricomycetes</taxon>
        <taxon>Agaricomycetidae</taxon>
        <taxon>Agaricales</taxon>
        <taxon>Agaricineae</taxon>
        <taxon>Strophariaceae</taxon>
        <taxon>Hypholoma</taxon>
    </lineage>
</organism>
<dbReference type="EC" id="5.2.1.8" evidence="7"/>
<dbReference type="SUPFAM" id="SSF140984">
    <property type="entry name" value="PTPA-like"/>
    <property type="match status" value="1"/>
</dbReference>
<dbReference type="OMA" id="IHESQDV"/>
<dbReference type="GO" id="GO:0000159">
    <property type="term" value="C:protein phosphatase type 2A complex"/>
    <property type="evidence" value="ECO:0007669"/>
    <property type="project" value="TreeGrafter"/>
</dbReference>
<evidence type="ECO:0000256" key="4">
    <source>
        <dbReference type="ARBA" id="ARBA00022490"/>
    </source>
</evidence>
<dbReference type="Gene3D" id="1.20.120.1150">
    <property type="match status" value="1"/>
</dbReference>
<dbReference type="STRING" id="945553.A0A0D2P8X7"/>
<dbReference type="CDD" id="cd04087">
    <property type="entry name" value="PTPA"/>
    <property type="match status" value="1"/>
</dbReference>
<feature type="region of interest" description="Disordered" evidence="8">
    <location>
        <begin position="322"/>
        <end position="345"/>
    </location>
</feature>
<gene>
    <name evidence="9" type="ORF">HYPSUDRAFT_65012</name>
</gene>
<evidence type="ECO:0000256" key="5">
    <source>
        <dbReference type="ARBA" id="ARBA00023110"/>
    </source>
</evidence>
<accession>A0A0D2P8X7</accession>
<keyword evidence="10" id="KW-1185">Reference proteome</keyword>
<dbReference type="GO" id="GO:0005737">
    <property type="term" value="C:cytoplasm"/>
    <property type="evidence" value="ECO:0007669"/>
    <property type="project" value="UniProtKB-SubCell"/>
</dbReference>
<dbReference type="GO" id="GO:0008160">
    <property type="term" value="F:protein tyrosine phosphatase activator activity"/>
    <property type="evidence" value="ECO:0007669"/>
    <property type="project" value="TreeGrafter"/>
</dbReference>
<dbReference type="PANTHER" id="PTHR10012:SF0">
    <property type="entry name" value="SERINE_THREONINE-PROTEIN PHOSPHATASE 2A ACTIVATOR"/>
    <property type="match status" value="1"/>
</dbReference>
<dbReference type="AlphaFoldDB" id="A0A0D2P8X7"/>
<comment type="subcellular location">
    <subcellularLocation>
        <location evidence="2 7">Cytoplasm</location>
    </subcellularLocation>
</comment>
<dbReference type="EMBL" id="KN817533">
    <property type="protein sequence ID" value="KJA25056.1"/>
    <property type="molecule type" value="Genomic_DNA"/>
</dbReference>
<dbReference type="PANTHER" id="PTHR10012">
    <property type="entry name" value="SERINE/THREONINE-PROTEIN PHOSPHATASE 2A REGULATORY SUBUNIT B"/>
    <property type="match status" value="1"/>
</dbReference>
<dbReference type="GO" id="GO:0003755">
    <property type="term" value="F:peptidyl-prolyl cis-trans isomerase activity"/>
    <property type="evidence" value="ECO:0007669"/>
    <property type="project" value="UniProtKB-KW"/>
</dbReference>
<proteinExistence type="inferred from homology"/>
<dbReference type="InterPro" id="IPR037218">
    <property type="entry name" value="PTPA_sf"/>
</dbReference>
<name>A0A0D2P8X7_HYPSF</name>
<evidence type="ECO:0000256" key="6">
    <source>
        <dbReference type="ARBA" id="ARBA00023235"/>
    </source>
</evidence>
<keyword evidence="6 7" id="KW-0413">Isomerase</keyword>
<dbReference type="InterPro" id="IPR043170">
    <property type="entry name" value="PTPA_C_lid"/>
</dbReference>
<dbReference type="InterPro" id="IPR004327">
    <property type="entry name" value="Phstyr_phstse_ac"/>
</dbReference>
<evidence type="ECO:0000313" key="9">
    <source>
        <dbReference type="EMBL" id="KJA25056.1"/>
    </source>
</evidence>
<dbReference type="GO" id="GO:0005634">
    <property type="term" value="C:nucleus"/>
    <property type="evidence" value="ECO:0007669"/>
    <property type="project" value="TreeGrafter"/>
</dbReference>
<protein>
    <recommendedName>
        <fullName evidence="7">Serine/threonine-protein phosphatase 2A activator</fullName>
        <ecNumber evidence="7">5.2.1.8</ecNumber>
    </recommendedName>
    <alternativeName>
        <fullName evidence="7">Phosphotyrosyl phosphatase activator</fullName>
    </alternativeName>
</protein>
<comment type="similarity">
    <text evidence="3 7">Belongs to the PTPA-type PPIase family.</text>
</comment>
<evidence type="ECO:0000256" key="1">
    <source>
        <dbReference type="ARBA" id="ARBA00000971"/>
    </source>
</evidence>
<dbReference type="PIRSF" id="PIRSF016325">
    <property type="entry name" value="Phstyr_phstse_ac"/>
    <property type="match status" value="1"/>
</dbReference>
<reference evidence="10" key="1">
    <citation type="submission" date="2014-04" db="EMBL/GenBank/DDBJ databases">
        <title>Evolutionary Origins and Diversification of the Mycorrhizal Mutualists.</title>
        <authorList>
            <consortium name="DOE Joint Genome Institute"/>
            <consortium name="Mycorrhizal Genomics Consortium"/>
            <person name="Kohler A."/>
            <person name="Kuo A."/>
            <person name="Nagy L.G."/>
            <person name="Floudas D."/>
            <person name="Copeland A."/>
            <person name="Barry K.W."/>
            <person name="Cichocki N."/>
            <person name="Veneault-Fourrey C."/>
            <person name="LaButti K."/>
            <person name="Lindquist E.A."/>
            <person name="Lipzen A."/>
            <person name="Lundell T."/>
            <person name="Morin E."/>
            <person name="Murat C."/>
            <person name="Riley R."/>
            <person name="Ohm R."/>
            <person name="Sun H."/>
            <person name="Tunlid A."/>
            <person name="Henrissat B."/>
            <person name="Grigoriev I.V."/>
            <person name="Hibbett D.S."/>
            <person name="Martin F."/>
        </authorList>
    </citation>
    <scope>NUCLEOTIDE SEQUENCE [LARGE SCALE GENOMIC DNA]</scope>
    <source>
        <strain evidence="10">FD-334 SS-4</strain>
    </source>
</reference>
<keyword evidence="4 7" id="KW-0963">Cytoplasm</keyword>
<keyword evidence="5 7" id="KW-0697">Rotamase</keyword>
<dbReference type="GO" id="GO:0007052">
    <property type="term" value="P:mitotic spindle organization"/>
    <property type="evidence" value="ECO:0007669"/>
    <property type="project" value="TreeGrafter"/>
</dbReference>
<comment type="catalytic activity">
    <reaction evidence="1 7">
        <text>[protein]-peptidylproline (omega=180) = [protein]-peptidylproline (omega=0)</text>
        <dbReference type="Rhea" id="RHEA:16237"/>
        <dbReference type="Rhea" id="RHEA-COMP:10747"/>
        <dbReference type="Rhea" id="RHEA-COMP:10748"/>
        <dbReference type="ChEBI" id="CHEBI:83833"/>
        <dbReference type="ChEBI" id="CHEBI:83834"/>
        <dbReference type="EC" id="5.2.1.8"/>
    </reaction>
</comment>
<comment type="function">
    <text evidence="7">PPIases accelerate the folding of proteins. It catalyzes the cis-trans isomerization of proline imidic peptide bonds in oligopeptides.</text>
</comment>